<protein>
    <submittedName>
        <fullName evidence="2">Uncharacterized protein</fullName>
    </submittedName>
</protein>
<dbReference type="Proteomes" id="UP000243255">
    <property type="component" value="Unassembled WGS sequence"/>
</dbReference>
<reference evidence="3" key="1">
    <citation type="submission" date="2016-11" db="EMBL/GenBank/DDBJ databases">
        <authorList>
            <person name="Varghese N."/>
            <person name="Submissions S."/>
        </authorList>
    </citation>
    <scope>NUCLEOTIDE SEQUENCE [LARGE SCALE GENOMIC DNA]</scope>
    <source>
        <strain evidence="3">DSM 2635</strain>
    </source>
</reference>
<dbReference type="EMBL" id="FQWX01000054">
    <property type="protein sequence ID" value="SHH47296.1"/>
    <property type="molecule type" value="Genomic_DNA"/>
</dbReference>
<proteinExistence type="predicted"/>
<organism evidence="2 3">
    <name type="scientific">Asaccharospora irregularis DSM 2635</name>
    <dbReference type="NCBI Taxonomy" id="1121321"/>
    <lineage>
        <taxon>Bacteria</taxon>
        <taxon>Bacillati</taxon>
        <taxon>Bacillota</taxon>
        <taxon>Clostridia</taxon>
        <taxon>Peptostreptococcales</taxon>
        <taxon>Peptostreptococcaceae</taxon>
        <taxon>Asaccharospora</taxon>
    </lineage>
</organism>
<accession>A0A1M5T9C8</accession>
<feature type="region of interest" description="Disordered" evidence="1">
    <location>
        <begin position="24"/>
        <end position="43"/>
    </location>
</feature>
<dbReference type="RefSeq" id="WP_278276717.1">
    <property type="nucleotide sequence ID" value="NZ_BAABCH010000067.1"/>
</dbReference>
<dbReference type="NCBIfam" id="NF040898">
    <property type="entry name" value="CC_mini_metal"/>
    <property type="match status" value="1"/>
</dbReference>
<evidence type="ECO:0000256" key="1">
    <source>
        <dbReference type="SAM" id="MobiDB-lite"/>
    </source>
</evidence>
<keyword evidence="3" id="KW-1185">Reference proteome</keyword>
<evidence type="ECO:0000313" key="2">
    <source>
        <dbReference type="EMBL" id="SHH47296.1"/>
    </source>
</evidence>
<evidence type="ECO:0000313" key="3">
    <source>
        <dbReference type="Proteomes" id="UP000243255"/>
    </source>
</evidence>
<feature type="compositionally biased region" description="Polar residues" evidence="1">
    <location>
        <begin position="31"/>
        <end position="43"/>
    </location>
</feature>
<dbReference type="AlphaFoldDB" id="A0A1M5T9C8"/>
<name>A0A1M5T9C8_9FIRM</name>
<sequence length="43" mass="4978">MPKWLENFIKRLEEANKKNLGTGKLDCCDLNKQTKPSNNSKNK</sequence>
<dbReference type="STRING" id="1121321.SAMN04488530_1548"/>
<gene>
    <name evidence="2" type="ORF">SAMN04488530_1548</name>
</gene>